<keyword evidence="1 11" id="KW-0813">Transport</keyword>
<dbReference type="GO" id="GO:0008556">
    <property type="term" value="F:P-type potassium transmembrane transporter activity"/>
    <property type="evidence" value="ECO:0007669"/>
    <property type="project" value="InterPro"/>
</dbReference>
<evidence type="ECO:0000256" key="11">
    <source>
        <dbReference type="HAMAP-Rule" id="MF_00276"/>
    </source>
</evidence>
<comment type="similarity">
    <text evidence="11">Belongs to the KdpC family.</text>
</comment>
<keyword evidence="7 11" id="KW-0630">Potassium</keyword>
<feature type="transmembrane region" description="Helical" evidence="11">
    <location>
        <begin position="12"/>
        <end position="36"/>
    </location>
</feature>
<keyword evidence="6 11" id="KW-0067">ATP-binding</keyword>
<reference evidence="12 13" key="1">
    <citation type="submission" date="2020-02" db="EMBL/GenBank/DDBJ databases">
        <authorList>
            <person name="Hogendoorn C."/>
        </authorList>
    </citation>
    <scope>NUCLEOTIDE SEQUENCE [LARGE SCALE GENOMIC DNA]</scope>
    <source>
        <strain evidence="12">METHB21</strain>
    </source>
</reference>
<dbReference type="GO" id="GO:0005524">
    <property type="term" value="F:ATP binding"/>
    <property type="evidence" value="ECO:0007669"/>
    <property type="project" value="UniProtKB-UniRule"/>
</dbReference>
<comment type="caution">
    <text evidence="12">The sequence shown here is derived from an EMBL/GenBank/DDBJ whole genome shotgun (WGS) entry which is preliminary data.</text>
</comment>
<dbReference type="AlphaFoldDB" id="A0A8S0WKW6"/>
<dbReference type="PIRSF" id="PIRSF001296">
    <property type="entry name" value="K_ATPase_KdpC"/>
    <property type="match status" value="1"/>
</dbReference>
<evidence type="ECO:0000256" key="3">
    <source>
        <dbReference type="ARBA" id="ARBA00022538"/>
    </source>
</evidence>
<evidence type="ECO:0000256" key="2">
    <source>
        <dbReference type="ARBA" id="ARBA00022475"/>
    </source>
</evidence>
<dbReference type="Proteomes" id="UP000494216">
    <property type="component" value="Unassembled WGS sequence"/>
</dbReference>
<dbReference type="InterPro" id="IPR003820">
    <property type="entry name" value="KdpC"/>
</dbReference>
<dbReference type="HAMAP" id="MF_00276">
    <property type="entry name" value="KdpC"/>
    <property type="match status" value="1"/>
</dbReference>
<dbReference type="PANTHER" id="PTHR30042">
    <property type="entry name" value="POTASSIUM-TRANSPORTING ATPASE C CHAIN"/>
    <property type="match status" value="1"/>
</dbReference>
<evidence type="ECO:0000256" key="9">
    <source>
        <dbReference type="ARBA" id="ARBA00023065"/>
    </source>
</evidence>
<comment type="subunit">
    <text evidence="11">The system is composed of three essential subunits: KdpA, KdpB and KdpC.</text>
</comment>
<protein>
    <recommendedName>
        <fullName evidence="11">Potassium-transporting ATPase KdpC subunit</fullName>
    </recommendedName>
    <alternativeName>
        <fullName evidence="11">ATP phosphohydrolase [potassium-transporting] C chain</fullName>
    </alternativeName>
    <alternativeName>
        <fullName evidence="11">Potassium-binding and translocating subunit C</fullName>
    </alternativeName>
    <alternativeName>
        <fullName evidence="11">Potassium-translocating ATPase C chain</fullName>
    </alternativeName>
</protein>
<dbReference type="NCBIfam" id="TIGR00681">
    <property type="entry name" value="kdpC"/>
    <property type="match status" value="1"/>
</dbReference>
<accession>A0A8S0WKW6</accession>
<keyword evidence="3 11" id="KW-0633">Potassium transport</keyword>
<keyword evidence="2 11" id="KW-1003">Cell membrane</keyword>
<dbReference type="Pfam" id="PF02669">
    <property type="entry name" value="KdpC"/>
    <property type="match status" value="1"/>
</dbReference>
<gene>
    <name evidence="11 12" type="primary">kdpC</name>
    <name evidence="12" type="ORF">METHB2_610015</name>
</gene>
<dbReference type="GO" id="GO:0005886">
    <property type="term" value="C:plasma membrane"/>
    <property type="evidence" value="ECO:0007669"/>
    <property type="project" value="UniProtKB-SubCell"/>
</dbReference>
<keyword evidence="9 11" id="KW-0406">Ion transport</keyword>
<dbReference type="PANTHER" id="PTHR30042:SF2">
    <property type="entry name" value="POTASSIUM-TRANSPORTING ATPASE KDPC SUBUNIT"/>
    <property type="match status" value="1"/>
</dbReference>
<comment type="subcellular location">
    <subcellularLocation>
        <location evidence="11">Cell membrane</location>
        <topology evidence="11">Single-pass membrane protein</topology>
    </subcellularLocation>
</comment>
<evidence type="ECO:0000256" key="8">
    <source>
        <dbReference type="ARBA" id="ARBA00022989"/>
    </source>
</evidence>
<evidence type="ECO:0000256" key="4">
    <source>
        <dbReference type="ARBA" id="ARBA00022692"/>
    </source>
</evidence>
<dbReference type="NCBIfam" id="NF001454">
    <property type="entry name" value="PRK00315.1"/>
    <property type="match status" value="1"/>
</dbReference>
<organism evidence="12 13">
    <name type="scientific">Candidatus Methylobacter favarea</name>
    <dbReference type="NCBI Taxonomy" id="2707345"/>
    <lineage>
        <taxon>Bacteria</taxon>
        <taxon>Pseudomonadati</taxon>
        <taxon>Pseudomonadota</taxon>
        <taxon>Gammaproteobacteria</taxon>
        <taxon>Methylococcales</taxon>
        <taxon>Methylococcaceae</taxon>
        <taxon>Methylobacter</taxon>
    </lineage>
</organism>
<dbReference type="EMBL" id="CADCXN010000093">
    <property type="protein sequence ID" value="CAA9892250.1"/>
    <property type="molecule type" value="Genomic_DNA"/>
</dbReference>
<evidence type="ECO:0000256" key="6">
    <source>
        <dbReference type="ARBA" id="ARBA00022840"/>
    </source>
</evidence>
<evidence type="ECO:0000313" key="13">
    <source>
        <dbReference type="Proteomes" id="UP000494216"/>
    </source>
</evidence>
<evidence type="ECO:0000313" key="12">
    <source>
        <dbReference type="EMBL" id="CAA9892250.1"/>
    </source>
</evidence>
<keyword evidence="10 11" id="KW-0472">Membrane</keyword>
<comment type="function">
    <text evidence="11">Part of the high-affinity ATP-driven potassium transport (or Kdp) system, which catalyzes the hydrolysis of ATP coupled with the electrogenic transport of potassium into the cytoplasm. This subunit acts as a catalytic chaperone that increases the ATP-binding affinity of the ATP-hydrolyzing subunit KdpB by the formation of a transient KdpB/KdpC/ATP ternary complex.</text>
</comment>
<keyword evidence="8 11" id="KW-1133">Transmembrane helix</keyword>
<keyword evidence="13" id="KW-1185">Reference proteome</keyword>
<keyword evidence="5 11" id="KW-0547">Nucleotide-binding</keyword>
<evidence type="ECO:0000256" key="10">
    <source>
        <dbReference type="ARBA" id="ARBA00023136"/>
    </source>
</evidence>
<evidence type="ECO:0000256" key="7">
    <source>
        <dbReference type="ARBA" id="ARBA00022958"/>
    </source>
</evidence>
<sequence>MVFNPIKPALLMLMYFSALTGIIYPLIVTFSAQAFLPRQANGSLIIDDNNQALGSELIGQAFSRPEYFWGRPSATSPHPYNAGASSGANQGPANPALLEAVQTRIKALRNADPKNTKPIPVDLVTASASGLDPDISPAAAVFQIERIAAARHLPVPKVQELVKRYTEPRLWRILGEPRVNVLKLNLALDQRLK</sequence>
<keyword evidence="4 11" id="KW-0812">Transmembrane</keyword>
<evidence type="ECO:0000256" key="5">
    <source>
        <dbReference type="ARBA" id="ARBA00022741"/>
    </source>
</evidence>
<proteinExistence type="inferred from homology"/>
<evidence type="ECO:0000256" key="1">
    <source>
        <dbReference type="ARBA" id="ARBA00022448"/>
    </source>
</evidence>
<name>A0A8S0WKW6_9GAMM</name>